<reference evidence="7 8" key="2">
    <citation type="journal article" date="2016" name="Genome Announc.">
        <title>Complete Genome Sequences of Two Interactive Moderate Thermophiles, Paenibacillus napthalenovorans 32O-Y and Paenibacillus sp. 32O-W.</title>
        <authorList>
            <person name="Butler R.R.III."/>
            <person name="Wang J."/>
            <person name="Stark B.C."/>
            <person name="Pombert J.F."/>
        </authorList>
    </citation>
    <scope>NUCLEOTIDE SEQUENCE [LARGE SCALE GENOMIC DNA]</scope>
    <source>
        <strain evidence="7 8">32O-Y</strain>
    </source>
</reference>
<dbReference type="Proteomes" id="UP000061660">
    <property type="component" value="Chromosome"/>
</dbReference>
<evidence type="ECO:0000256" key="1">
    <source>
        <dbReference type="ARBA" id="ARBA00004141"/>
    </source>
</evidence>
<evidence type="ECO:0008006" key="9">
    <source>
        <dbReference type="Google" id="ProtNLM"/>
    </source>
</evidence>
<keyword evidence="4 6" id="KW-0472">Membrane</keyword>
<dbReference type="RefSeq" id="WP_062408632.1">
    <property type="nucleotide sequence ID" value="NZ_CP013652.1"/>
</dbReference>
<dbReference type="KEGG" id="pnp:IJ22_19560"/>
<organism evidence="7 8">
    <name type="scientific">Paenibacillus naphthalenovorans</name>
    <dbReference type="NCBI Taxonomy" id="162209"/>
    <lineage>
        <taxon>Bacteria</taxon>
        <taxon>Bacillati</taxon>
        <taxon>Bacillota</taxon>
        <taxon>Bacilli</taxon>
        <taxon>Bacillales</taxon>
        <taxon>Paenibacillaceae</taxon>
        <taxon>Paenibacillus</taxon>
    </lineage>
</organism>
<comment type="similarity">
    <text evidence="5">Belongs to the bacteriophage holin family. Cp-1 holin subfamily.</text>
</comment>
<evidence type="ECO:0000256" key="2">
    <source>
        <dbReference type="ARBA" id="ARBA00022692"/>
    </source>
</evidence>
<evidence type="ECO:0000256" key="5">
    <source>
        <dbReference type="ARBA" id="ARBA00023600"/>
    </source>
</evidence>
<sequence length="178" mass="20318">MSQELRETFTDVWIYICKTFIYVKPLFVIISTGISYILFPHESYVPAAIALIGALILDVVTKYYSVGALNGGIKNAIKTKKLTSESLWRGTKRKIISVLVIMILCGLSYRLSPLDAVGILFTTVCYTFMFWREAQSIVENLIDAGHEDLEWLLFLVKKKQKEVLDQKNEVKDKDEKTV</sequence>
<reference evidence="8" key="1">
    <citation type="submission" date="2015-12" db="EMBL/GenBank/DDBJ databases">
        <title>Complete genome sequences of two moderately thermophilic Paenibacillus species.</title>
        <authorList>
            <person name="Butler R.III."/>
            <person name="Wang J."/>
            <person name="Stark B.C."/>
            <person name="Pombert J.-F."/>
        </authorList>
    </citation>
    <scope>NUCLEOTIDE SEQUENCE [LARGE SCALE GENOMIC DNA]</scope>
    <source>
        <strain evidence="8">32O-Y</strain>
    </source>
</reference>
<evidence type="ECO:0000256" key="4">
    <source>
        <dbReference type="ARBA" id="ARBA00023136"/>
    </source>
</evidence>
<accession>A0A0U2WAE5</accession>
<feature type="transmembrane region" description="Helical" evidence="6">
    <location>
        <begin position="95"/>
        <end position="111"/>
    </location>
</feature>
<dbReference type="InterPro" id="IPR006480">
    <property type="entry name" value="Phage_holin_4_1"/>
</dbReference>
<evidence type="ECO:0000256" key="6">
    <source>
        <dbReference type="SAM" id="Phobius"/>
    </source>
</evidence>
<protein>
    <recommendedName>
        <fullName evidence="9">Holin</fullName>
    </recommendedName>
</protein>
<dbReference type="EMBL" id="CP013652">
    <property type="protein sequence ID" value="ALS22330.1"/>
    <property type="molecule type" value="Genomic_DNA"/>
</dbReference>
<keyword evidence="8" id="KW-1185">Reference proteome</keyword>
<name>A0A0U2WAE5_9BACL</name>
<dbReference type="OrthoDB" id="2624054at2"/>
<comment type="subcellular location">
    <subcellularLocation>
        <location evidence="1">Membrane</location>
        <topology evidence="1">Multi-pass membrane protein</topology>
    </subcellularLocation>
</comment>
<evidence type="ECO:0000313" key="8">
    <source>
        <dbReference type="Proteomes" id="UP000061660"/>
    </source>
</evidence>
<dbReference type="Pfam" id="PF05105">
    <property type="entry name" value="Phage_holin_4_1"/>
    <property type="match status" value="1"/>
</dbReference>
<feature type="transmembrane region" description="Helical" evidence="6">
    <location>
        <begin position="44"/>
        <end position="64"/>
    </location>
</feature>
<evidence type="ECO:0000313" key="7">
    <source>
        <dbReference type="EMBL" id="ALS22330.1"/>
    </source>
</evidence>
<evidence type="ECO:0000256" key="3">
    <source>
        <dbReference type="ARBA" id="ARBA00022989"/>
    </source>
</evidence>
<gene>
    <name evidence="7" type="ORF">IJ22_19560</name>
</gene>
<keyword evidence="2 6" id="KW-0812">Transmembrane</keyword>
<dbReference type="GO" id="GO:0016020">
    <property type="term" value="C:membrane"/>
    <property type="evidence" value="ECO:0007669"/>
    <property type="project" value="UniProtKB-SubCell"/>
</dbReference>
<proteinExistence type="inferred from homology"/>
<dbReference type="AlphaFoldDB" id="A0A0U2WAE5"/>
<dbReference type="STRING" id="162209.IJ22_19560"/>
<keyword evidence="3 6" id="KW-1133">Transmembrane helix</keyword>
<feature type="transmembrane region" description="Helical" evidence="6">
    <location>
        <begin position="12"/>
        <end position="38"/>
    </location>
</feature>
<dbReference type="PATRIC" id="fig|162209.4.peg.2071"/>